<feature type="domain" description="GST N-terminal" evidence="1">
    <location>
        <begin position="144"/>
        <end position="236"/>
    </location>
</feature>
<dbReference type="Gene3D" id="3.40.30.10">
    <property type="entry name" value="Glutaredoxin"/>
    <property type="match status" value="1"/>
</dbReference>
<sequence>CRSKAGCKHWKTPCIASEPPMNHAVGPRASVDVPCHRAASAMPPSYACLGKRSRARNLSTCGATRPKKGLSILEWTGGVIPQGVLVSGVKAAWKAAWLTFMRELAPQDAEGAYVRPTYSFEGVLGSPDFPLETGRYRLYLGNPCPWCHRVGLALAARGLGDHVEVVHLLDDAERASRGGWVLRAPDPVSGARDLRGVYDSLSPGYRGRCTAPLLVDLAARRIVCNESSLIVRSLNALRLPGDSGVDLAPQHLLPEIERWNDRIQADINNGVYRCGFATTQAAYEAAEFSLHQALETVESALAASPFLCGAAATEADLRLLPTVQRFDAVYATLFRCGRRRIAHDYPAVDAWKARLLAAHVPGQALQLQDCYDQADAARSYYTQLFPLNPSGIVPVLEDPGKSLERQGAEERPAPVPITSIFQVHPQKALAA</sequence>
<gene>
    <name evidence="2" type="ORF">g.49058</name>
</gene>
<dbReference type="AlphaFoldDB" id="A0A1D1ZQH5"/>
<reference evidence="2" key="1">
    <citation type="submission" date="2015-08" db="EMBL/GenBank/DDBJ databases">
        <authorList>
            <person name="Babu N.S."/>
            <person name="Beckwith C.J."/>
            <person name="Beseler K.G."/>
            <person name="Brison A."/>
            <person name="Carone J.V."/>
            <person name="Caskin T.P."/>
            <person name="Diamond M."/>
            <person name="Durham M.E."/>
            <person name="Foxe J.M."/>
            <person name="Go M."/>
            <person name="Henderson B.A."/>
            <person name="Jones I.B."/>
            <person name="McGettigan J.A."/>
            <person name="Micheletti S.J."/>
            <person name="Nasrallah M.E."/>
            <person name="Ortiz D."/>
            <person name="Piller C.R."/>
            <person name="Privatt S.R."/>
            <person name="Schneider S.L."/>
            <person name="Sharp S."/>
            <person name="Smith T.C."/>
            <person name="Stanton J.D."/>
            <person name="Ullery H.E."/>
            <person name="Wilson R.J."/>
            <person name="Serrano M.G."/>
            <person name="Buck G."/>
            <person name="Lee V."/>
            <person name="Wang Y."/>
            <person name="Carvalho R."/>
            <person name="Voegtly L."/>
            <person name="Shi R."/>
            <person name="Duckworth R."/>
            <person name="Johnson A."/>
            <person name="Loviza R."/>
            <person name="Walstead R."/>
            <person name="Shah Z."/>
            <person name="Kiflezghi M."/>
            <person name="Wade K."/>
            <person name="Ball S.L."/>
            <person name="Bradley K.W."/>
            <person name="Asai D.J."/>
            <person name="Bowman C.A."/>
            <person name="Russell D.A."/>
            <person name="Pope W.H."/>
            <person name="Jacobs-Sera D."/>
            <person name="Hendrix R.W."/>
            <person name="Hatfull G.F."/>
        </authorList>
    </citation>
    <scope>NUCLEOTIDE SEQUENCE</scope>
</reference>
<dbReference type="Pfam" id="PF13410">
    <property type="entry name" value="GST_C_2"/>
    <property type="match status" value="1"/>
</dbReference>
<evidence type="ECO:0000259" key="1">
    <source>
        <dbReference type="Pfam" id="PF13409"/>
    </source>
</evidence>
<dbReference type="Pfam" id="PF13409">
    <property type="entry name" value="GST_N_2"/>
    <property type="match status" value="1"/>
</dbReference>
<dbReference type="CDD" id="cd03190">
    <property type="entry name" value="GST_C_Omega_like"/>
    <property type="match status" value="1"/>
</dbReference>
<dbReference type="SUPFAM" id="SSF47616">
    <property type="entry name" value="GST C-terminal domain-like"/>
    <property type="match status" value="1"/>
</dbReference>
<organism evidence="2">
    <name type="scientific">Auxenochlorella protothecoides</name>
    <name type="common">Green microalga</name>
    <name type="synonym">Chlorella protothecoides</name>
    <dbReference type="NCBI Taxonomy" id="3075"/>
    <lineage>
        <taxon>Eukaryota</taxon>
        <taxon>Viridiplantae</taxon>
        <taxon>Chlorophyta</taxon>
        <taxon>core chlorophytes</taxon>
        <taxon>Trebouxiophyceae</taxon>
        <taxon>Chlorellales</taxon>
        <taxon>Chlorellaceae</taxon>
        <taxon>Auxenochlorella</taxon>
    </lineage>
</organism>
<protein>
    <recommendedName>
        <fullName evidence="1">GST N-terminal domain-containing protein</fullName>
    </recommendedName>
</protein>
<dbReference type="InterPro" id="IPR036282">
    <property type="entry name" value="Glutathione-S-Trfase_C_sf"/>
</dbReference>
<evidence type="ECO:0000313" key="2">
    <source>
        <dbReference type="EMBL" id="JAT69091.1"/>
    </source>
</evidence>
<dbReference type="PANTHER" id="PTHR32419">
    <property type="entry name" value="GLUTATHIONYL-HYDROQUINONE REDUCTASE"/>
    <property type="match status" value="1"/>
</dbReference>
<dbReference type="Gene3D" id="1.20.1050.10">
    <property type="match status" value="1"/>
</dbReference>
<dbReference type="InterPro" id="IPR047047">
    <property type="entry name" value="GST_Omega-like_C"/>
</dbReference>
<accession>A0A1D1ZQH5</accession>
<dbReference type="InterPro" id="IPR036249">
    <property type="entry name" value="Thioredoxin-like_sf"/>
</dbReference>
<dbReference type="GO" id="GO:0005737">
    <property type="term" value="C:cytoplasm"/>
    <property type="evidence" value="ECO:0007669"/>
    <property type="project" value="TreeGrafter"/>
</dbReference>
<dbReference type="EMBL" id="GDKF01009531">
    <property type="protein sequence ID" value="JAT69091.1"/>
    <property type="molecule type" value="Transcribed_RNA"/>
</dbReference>
<name>A0A1D1ZQH5_AUXPR</name>
<dbReference type="PANTHER" id="PTHR32419:SF6">
    <property type="entry name" value="GLUTATHIONE S-TRANSFERASE OMEGA-LIKE 1-RELATED"/>
    <property type="match status" value="1"/>
</dbReference>
<dbReference type="GO" id="GO:0004364">
    <property type="term" value="F:glutathione transferase activity"/>
    <property type="evidence" value="ECO:0007669"/>
    <property type="project" value="InterPro"/>
</dbReference>
<dbReference type="InterPro" id="IPR004045">
    <property type="entry name" value="Glutathione_S-Trfase_N"/>
</dbReference>
<dbReference type="SUPFAM" id="SSF52833">
    <property type="entry name" value="Thioredoxin-like"/>
    <property type="match status" value="1"/>
</dbReference>
<feature type="non-terminal residue" evidence="2">
    <location>
        <position position="1"/>
    </location>
</feature>
<dbReference type="InterPro" id="IPR016639">
    <property type="entry name" value="GST_Omega/GSH"/>
</dbReference>
<proteinExistence type="predicted"/>